<dbReference type="EMBL" id="JARQWQ010000027">
    <property type="protein sequence ID" value="KAK2562922.1"/>
    <property type="molecule type" value="Genomic_DNA"/>
</dbReference>
<accession>A0AAD9V6J9</accession>
<organism evidence="2 3">
    <name type="scientific">Acropora cervicornis</name>
    <name type="common">Staghorn coral</name>
    <dbReference type="NCBI Taxonomy" id="6130"/>
    <lineage>
        <taxon>Eukaryota</taxon>
        <taxon>Metazoa</taxon>
        <taxon>Cnidaria</taxon>
        <taxon>Anthozoa</taxon>
        <taxon>Hexacorallia</taxon>
        <taxon>Scleractinia</taxon>
        <taxon>Astrocoeniina</taxon>
        <taxon>Acroporidae</taxon>
        <taxon>Acropora</taxon>
    </lineage>
</organism>
<feature type="region of interest" description="Disordered" evidence="1">
    <location>
        <begin position="36"/>
        <end position="73"/>
    </location>
</feature>
<proteinExistence type="predicted"/>
<keyword evidence="3" id="KW-1185">Reference proteome</keyword>
<sequence>MATEAGFRPHIDQENSQVKNMKGETGRSFVAAKSFQSSNAPLTTPRRVLGDVGNTIQTGTTKGRKGLALKSNKPCGKTPLASKIFQDHTGTPSTKGQSLLHQISSAGLKQSNKQKVTSHIKTKTKLKVKSQEPSQKEGMHPFSDQEGLLPRPNYVSTILKNVGSLYHGCMFQPNSVSDSELDNNTFSFLHFEKERRPSKEPCLINDFLPFEEDLGSLNQDFCSSTFPEIELPPVDIFT</sequence>
<feature type="region of interest" description="Disordered" evidence="1">
    <location>
        <begin position="121"/>
        <end position="147"/>
    </location>
</feature>
<reference evidence="2" key="2">
    <citation type="journal article" date="2023" name="Science">
        <title>Genomic signatures of disease resistance in endangered staghorn corals.</title>
        <authorList>
            <person name="Vollmer S.V."/>
            <person name="Selwyn J.D."/>
            <person name="Despard B.A."/>
            <person name="Roesel C.L."/>
        </authorList>
    </citation>
    <scope>NUCLEOTIDE SEQUENCE</scope>
    <source>
        <strain evidence="2">K2</strain>
    </source>
</reference>
<gene>
    <name evidence="2" type="ORF">P5673_013899</name>
</gene>
<reference evidence="2" key="1">
    <citation type="journal article" date="2023" name="G3 (Bethesda)">
        <title>Whole genome assembly and annotation of the endangered Caribbean coral Acropora cervicornis.</title>
        <authorList>
            <person name="Selwyn J.D."/>
            <person name="Vollmer S.V."/>
        </authorList>
    </citation>
    <scope>NUCLEOTIDE SEQUENCE</scope>
    <source>
        <strain evidence="2">K2</strain>
    </source>
</reference>
<protein>
    <recommendedName>
        <fullName evidence="4">Securin</fullName>
    </recommendedName>
</protein>
<evidence type="ECO:0008006" key="4">
    <source>
        <dbReference type="Google" id="ProtNLM"/>
    </source>
</evidence>
<comment type="caution">
    <text evidence="2">The sequence shown here is derived from an EMBL/GenBank/DDBJ whole genome shotgun (WGS) entry which is preliminary data.</text>
</comment>
<dbReference type="AlphaFoldDB" id="A0AAD9V6J9"/>
<dbReference type="Proteomes" id="UP001249851">
    <property type="component" value="Unassembled WGS sequence"/>
</dbReference>
<evidence type="ECO:0000313" key="3">
    <source>
        <dbReference type="Proteomes" id="UP001249851"/>
    </source>
</evidence>
<name>A0AAD9V6J9_ACRCE</name>
<evidence type="ECO:0000313" key="2">
    <source>
        <dbReference type="EMBL" id="KAK2562922.1"/>
    </source>
</evidence>
<evidence type="ECO:0000256" key="1">
    <source>
        <dbReference type="SAM" id="MobiDB-lite"/>
    </source>
</evidence>